<proteinExistence type="predicted"/>
<dbReference type="RefSeq" id="WP_125479362.1">
    <property type="nucleotide sequence ID" value="NZ_RSFW01000009.1"/>
</dbReference>
<evidence type="ECO:0000259" key="1">
    <source>
        <dbReference type="Pfam" id="PF01243"/>
    </source>
</evidence>
<dbReference type="PANTHER" id="PTHR34818:SF1">
    <property type="entry name" value="PROTEIN BLI-3"/>
    <property type="match status" value="1"/>
</dbReference>
<reference evidence="3" key="1">
    <citation type="submission" date="2018-12" db="EMBL/GenBank/DDBJ databases">
        <title>Bacillus chawlae sp. nov., Bacillus glennii sp. nov., and Bacillus saganii sp. nov. Isolated from the Vehicle Assembly Building at Kennedy Space Center where the Viking Spacecraft were Assembled.</title>
        <authorList>
            <person name="Seuylemezian A."/>
            <person name="Vaishampayan P."/>
        </authorList>
    </citation>
    <scope>NUCLEOTIDE SEQUENCE [LARGE SCALE GENOMIC DNA]</scope>
    <source>
        <strain evidence="3">DSM 13966</strain>
    </source>
</reference>
<dbReference type="Pfam" id="PF01243">
    <property type="entry name" value="PNPOx_N"/>
    <property type="match status" value="1"/>
</dbReference>
<gene>
    <name evidence="2" type="ORF">EJA10_07445</name>
</gene>
<dbReference type="AlphaFoldDB" id="A0A427TVA6"/>
<evidence type="ECO:0000313" key="3">
    <source>
        <dbReference type="Proteomes" id="UP000279911"/>
    </source>
</evidence>
<organism evidence="2 3">
    <name type="scientific">Mesobacillus subterraneus</name>
    <dbReference type="NCBI Taxonomy" id="285983"/>
    <lineage>
        <taxon>Bacteria</taxon>
        <taxon>Bacillati</taxon>
        <taxon>Bacillota</taxon>
        <taxon>Bacilli</taxon>
        <taxon>Bacillales</taxon>
        <taxon>Bacillaceae</taxon>
        <taxon>Mesobacillus</taxon>
    </lineage>
</organism>
<dbReference type="InterPro" id="IPR052917">
    <property type="entry name" value="Stress-Dev_Protein"/>
</dbReference>
<accession>A0A427TVA6</accession>
<name>A0A427TVA6_9BACI</name>
<dbReference type="EMBL" id="RSFW01000009">
    <property type="protein sequence ID" value="RSD28277.1"/>
    <property type="molecule type" value="Genomic_DNA"/>
</dbReference>
<dbReference type="PANTHER" id="PTHR34818">
    <property type="entry name" value="PROTEIN BLI-3"/>
    <property type="match status" value="1"/>
</dbReference>
<dbReference type="SUPFAM" id="SSF50475">
    <property type="entry name" value="FMN-binding split barrel"/>
    <property type="match status" value="1"/>
</dbReference>
<dbReference type="Gene3D" id="2.30.110.10">
    <property type="entry name" value="Electron Transport, Fmn-binding Protein, Chain A"/>
    <property type="match status" value="1"/>
</dbReference>
<dbReference type="InterPro" id="IPR011576">
    <property type="entry name" value="Pyridox_Oxase_N"/>
</dbReference>
<feature type="domain" description="Pyridoxamine 5'-phosphate oxidase N-terminal" evidence="1">
    <location>
        <begin position="6"/>
        <end position="128"/>
    </location>
</feature>
<dbReference type="Proteomes" id="UP000279911">
    <property type="component" value="Unassembled WGS sequence"/>
</dbReference>
<sequence>MSNQELKDRVSQILGESKVGTLATVEGNKPHSRYMTFFNDELTLYTPTSKETYKAEEIEKNPHVHILLGYEGEGVGDAYVEIQGKATIKEDQTLKDRFWNEKMKKWISTPEDPDYIILEIKPETIRLMNDHGEPETLEL</sequence>
<evidence type="ECO:0000313" key="2">
    <source>
        <dbReference type="EMBL" id="RSD28277.1"/>
    </source>
</evidence>
<dbReference type="OrthoDB" id="5431160at2"/>
<comment type="caution">
    <text evidence="2">The sequence shown here is derived from an EMBL/GenBank/DDBJ whole genome shotgun (WGS) entry which is preliminary data.</text>
</comment>
<dbReference type="InterPro" id="IPR012349">
    <property type="entry name" value="Split_barrel_FMN-bd"/>
</dbReference>
<protein>
    <submittedName>
        <fullName evidence="2">General stress protein</fullName>
    </submittedName>
</protein>